<dbReference type="RefSeq" id="WP_097174564.1">
    <property type="nucleotide sequence ID" value="NZ_OBML01000004.1"/>
</dbReference>
<dbReference type="InterPro" id="IPR008136">
    <property type="entry name" value="CinA_C"/>
</dbReference>
<dbReference type="Gene3D" id="3.90.950.20">
    <property type="entry name" value="CinA-like"/>
    <property type="match status" value="1"/>
</dbReference>
<sequence>MTDLARIEDSAARVIREASAAKLMLATAESCTGGLIAGALTEIAGSSSAVDRGFVTYSNEAKSDMLGVPAELISRVGAVSRDVAIAMAEGALAASRADVTVAVTGIAGPGGGSADKPVGLVHMALAARGLPTHHEELRFGDIGRSAVRLATVERALAGLSQSIAKVLSARETSD</sequence>
<dbReference type="OrthoDB" id="9801454at2"/>
<organism evidence="2 3">
    <name type="scientific">Stappia indica</name>
    <dbReference type="NCBI Taxonomy" id="538381"/>
    <lineage>
        <taxon>Bacteria</taxon>
        <taxon>Pseudomonadati</taxon>
        <taxon>Pseudomonadota</taxon>
        <taxon>Alphaproteobacteria</taxon>
        <taxon>Hyphomicrobiales</taxon>
        <taxon>Stappiaceae</taxon>
        <taxon>Stappia</taxon>
    </lineage>
</organism>
<accession>A0A285S8U2</accession>
<name>A0A285S8U2_9HYPH</name>
<evidence type="ECO:0000259" key="1">
    <source>
        <dbReference type="Pfam" id="PF02464"/>
    </source>
</evidence>
<keyword evidence="3" id="KW-1185">Reference proteome</keyword>
<dbReference type="InterPro" id="IPR036653">
    <property type="entry name" value="CinA-like_C"/>
</dbReference>
<feature type="domain" description="CinA C-terminal" evidence="1">
    <location>
        <begin position="10"/>
        <end position="162"/>
    </location>
</feature>
<dbReference type="AlphaFoldDB" id="A0A285S8U2"/>
<dbReference type="Proteomes" id="UP000219331">
    <property type="component" value="Unassembled WGS sequence"/>
</dbReference>
<dbReference type="SUPFAM" id="SSF142433">
    <property type="entry name" value="CinA-like"/>
    <property type="match status" value="1"/>
</dbReference>
<evidence type="ECO:0000313" key="3">
    <source>
        <dbReference type="Proteomes" id="UP000219331"/>
    </source>
</evidence>
<protein>
    <submittedName>
        <fullName evidence="2">Nicotinamide-nucleotide amidase</fullName>
    </submittedName>
</protein>
<dbReference type="Pfam" id="PF02464">
    <property type="entry name" value="CinA"/>
    <property type="match status" value="1"/>
</dbReference>
<gene>
    <name evidence="2" type="ORF">SAMN05421512_104129</name>
</gene>
<dbReference type="NCBIfam" id="TIGR00199">
    <property type="entry name" value="PncC_domain"/>
    <property type="match status" value="1"/>
</dbReference>
<reference evidence="2 3" key="1">
    <citation type="submission" date="2017-08" db="EMBL/GenBank/DDBJ databases">
        <authorList>
            <person name="de Groot N.N."/>
        </authorList>
    </citation>
    <scope>NUCLEOTIDE SEQUENCE [LARGE SCALE GENOMIC DNA]</scope>
    <source>
        <strain evidence="2 3">USBA 352</strain>
    </source>
</reference>
<dbReference type="STRING" id="538381.GCA_001696535_00265"/>
<proteinExistence type="predicted"/>
<dbReference type="EMBL" id="OBML01000004">
    <property type="protein sequence ID" value="SOC03456.1"/>
    <property type="molecule type" value="Genomic_DNA"/>
</dbReference>
<evidence type="ECO:0000313" key="2">
    <source>
        <dbReference type="EMBL" id="SOC03456.1"/>
    </source>
</evidence>